<evidence type="ECO:0000256" key="2">
    <source>
        <dbReference type="ARBA" id="ARBA00007118"/>
    </source>
</evidence>
<dbReference type="InterPro" id="IPR029479">
    <property type="entry name" value="Nitroreductase"/>
</dbReference>
<dbReference type="AlphaFoldDB" id="A0A2P8HVZ9"/>
<evidence type="ECO:0000256" key="3">
    <source>
        <dbReference type="ARBA" id="ARBA00022630"/>
    </source>
</evidence>
<dbReference type="Gene3D" id="3.40.109.10">
    <property type="entry name" value="NADH Oxidase"/>
    <property type="match status" value="1"/>
</dbReference>
<dbReference type="InterPro" id="IPR033878">
    <property type="entry name" value="NfsB-like"/>
</dbReference>
<evidence type="ECO:0000313" key="8">
    <source>
        <dbReference type="EMBL" id="PSL50354.1"/>
    </source>
</evidence>
<dbReference type="GO" id="GO:0016491">
    <property type="term" value="F:oxidoreductase activity"/>
    <property type="evidence" value="ECO:0007669"/>
    <property type="project" value="UniProtKB-KW"/>
</dbReference>
<dbReference type="SUPFAM" id="SSF55469">
    <property type="entry name" value="FMN-dependent nitroreductase-like"/>
    <property type="match status" value="1"/>
</dbReference>
<gene>
    <name evidence="8" type="ORF">CLV51_1011699</name>
</gene>
<evidence type="ECO:0000256" key="4">
    <source>
        <dbReference type="ARBA" id="ARBA00022643"/>
    </source>
</evidence>
<comment type="caution">
    <text evidence="8">The sequence shown here is derived from an EMBL/GenBank/DDBJ whole genome shotgun (WGS) entry which is preliminary data.</text>
</comment>
<evidence type="ECO:0000256" key="5">
    <source>
        <dbReference type="ARBA" id="ARBA00022857"/>
    </source>
</evidence>
<keyword evidence="4" id="KW-0288">FMN</keyword>
<accession>A0A2P8HVZ9</accession>
<dbReference type="PANTHER" id="PTHR43673:SF2">
    <property type="entry name" value="NITROREDUCTASE"/>
    <property type="match status" value="1"/>
</dbReference>
<feature type="domain" description="Nitroreductase" evidence="7">
    <location>
        <begin position="8"/>
        <end position="180"/>
    </location>
</feature>
<dbReference type="OrthoDB" id="9809288at2"/>
<keyword evidence="9" id="KW-1185">Reference proteome</keyword>
<dbReference type="CDD" id="cd02149">
    <property type="entry name" value="NfsB-like"/>
    <property type="match status" value="1"/>
</dbReference>
<keyword evidence="5" id="KW-0521">NADP</keyword>
<reference evidence="8 9" key="1">
    <citation type="submission" date="2018-03" db="EMBL/GenBank/DDBJ databases">
        <title>Genomic Encyclopedia of Archaeal and Bacterial Type Strains, Phase II (KMG-II): from individual species to whole genera.</title>
        <authorList>
            <person name="Goeker M."/>
        </authorList>
    </citation>
    <scope>NUCLEOTIDE SEQUENCE [LARGE SCALE GENOMIC DNA]</scope>
    <source>
        <strain evidence="8 9">DSM 24859</strain>
    </source>
</reference>
<comment type="similarity">
    <text evidence="2">Belongs to the nitroreductase family.</text>
</comment>
<keyword evidence="6" id="KW-0560">Oxidoreductase</keyword>
<dbReference type="RefSeq" id="WP_106527505.1">
    <property type="nucleotide sequence ID" value="NZ_PYAW01000001.1"/>
</dbReference>
<dbReference type="EMBL" id="PYAW01000001">
    <property type="protein sequence ID" value="PSL50354.1"/>
    <property type="molecule type" value="Genomic_DNA"/>
</dbReference>
<sequence>MDFIKNMEWRYATKKFDTTQKVSRKELDLLKRSIQLTPSPYGLQLYKVIIIANQELKEVLKPFSWHQHQITDCSHLFVFCNYSTVKDEYIDEYIRTRSGILHMDIAQAAANGTFLKAKIAEKTQEQKTNWLKNQTYLALGNLLTACADLKIDACPMEGFEPEHYNSILGLEEKGLNACVIATTGYRSAEDKAQHHLKVRKPTELLFEEI</sequence>
<evidence type="ECO:0000256" key="6">
    <source>
        <dbReference type="ARBA" id="ARBA00023002"/>
    </source>
</evidence>
<name>A0A2P8HVZ9_CHINA</name>
<evidence type="ECO:0000259" key="7">
    <source>
        <dbReference type="Pfam" id="PF00881"/>
    </source>
</evidence>
<evidence type="ECO:0000256" key="1">
    <source>
        <dbReference type="ARBA" id="ARBA00001917"/>
    </source>
</evidence>
<dbReference type="InterPro" id="IPR000415">
    <property type="entry name" value="Nitroreductase-like"/>
</dbReference>
<dbReference type="PANTHER" id="PTHR43673">
    <property type="entry name" value="NAD(P)H NITROREDUCTASE YDGI-RELATED"/>
    <property type="match status" value="1"/>
</dbReference>
<protein>
    <submittedName>
        <fullName evidence="8">Nitroreductase</fullName>
    </submittedName>
</protein>
<proteinExistence type="inferred from homology"/>
<organism evidence="8 9">
    <name type="scientific">Chitinophaga niastensis</name>
    <dbReference type="NCBI Taxonomy" id="536980"/>
    <lineage>
        <taxon>Bacteria</taxon>
        <taxon>Pseudomonadati</taxon>
        <taxon>Bacteroidota</taxon>
        <taxon>Chitinophagia</taxon>
        <taxon>Chitinophagales</taxon>
        <taxon>Chitinophagaceae</taxon>
        <taxon>Chitinophaga</taxon>
    </lineage>
</organism>
<dbReference type="Proteomes" id="UP000240971">
    <property type="component" value="Unassembled WGS sequence"/>
</dbReference>
<evidence type="ECO:0000313" key="9">
    <source>
        <dbReference type="Proteomes" id="UP000240971"/>
    </source>
</evidence>
<keyword evidence="3" id="KW-0285">Flavoprotein</keyword>
<dbReference type="Pfam" id="PF00881">
    <property type="entry name" value="Nitroreductase"/>
    <property type="match status" value="1"/>
</dbReference>
<comment type="cofactor">
    <cofactor evidence="1">
        <name>FMN</name>
        <dbReference type="ChEBI" id="CHEBI:58210"/>
    </cofactor>
</comment>